<name>A0A1V0SGK9_9VIRU</name>
<gene>
    <name evidence="4" type="ORF">Hokovirus_3_120</name>
</gene>
<protein>
    <submittedName>
        <fullName evidence="4">RING finger protein</fullName>
    </submittedName>
</protein>
<keyword evidence="1" id="KW-0479">Metal-binding</keyword>
<dbReference type="PROSITE" id="PS50089">
    <property type="entry name" value="ZF_RING_2"/>
    <property type="match status" value="1"/>
</dbReference>
<reference evidence="4" key="1">
    <citation type="journal article" date="2017" name="Science">
        <title>Giant viruses with an expanded complement of translation system components.</title>
        <authorList>
            <person name="Schulz F."/>
            <person name="Yutin N."/>
            <person name="Ivanova N.N."/>
            <person name="Ortega D.R."/>
            <person name="Lee T.K."/>
            <person name="Vierheilig J."/>
            <person name="Daims H."/>
            <person name="Horn M."/>
            <person name="Wagner M."/>
            <person name="Jensen G.J."/>
            <person name="Kyrpides N.C."/>
            <person name="Koonin E.V."/>
            <person name="Woyke T."/>
        </authorList>
    </citation>
    <scope>NUCLEOTIDE SEQUENCE</scope>
    <source>
        <strain evidence="4">HKV1</strain>
    </source>
</reference>
<evidence type="ECO:0000259" key="3">
    <source>
        <dbReference type="PROSITE" id="PS50089"/>
    </source>
</evidence>
<dbReference type="CDD" id="cd16448">
    <property type="entry name" value="RING-H2"/>
    <property type="match status" value="1"/>
</dbReference>
<evidence type="ECO:0000313" key="4">
    <source>
        <dbReference type="EMBL" id="ARF10847.1"/>
    </source>
</evidence>
<accession>A0A1V0SGK9</accession>
<dbReference type="SUPFAM" id="SSF57850">
    <property type="entry name" value="RING/U-box"/>
    <property type="match status" value="1"/>
</dbReference>
<dbReference type="GO" id="GO:0008270">
    <property type="term" value="F:zinc ion binding"/>
    <property type="evidence" value="ECO:0007669"/>
    <property type="project" value="UniProtKB-KW"/>
</dbReference>
<feature type="compositionally biased region" description="Low complexity" evidence="2">
    <location>
        <begin position="770"/>
        <end position="794"/>
    </location>
</feature>
<dbReference type="SMART" id="SM00184">
    <property type="entry name" value="RING"/>
    <property type="match status" value="1"/>
</dbReference>
<keyword evidence="1" id="KW-0862">Zinc</keyword>
<evidence type="ECO:0000256" key="1">
    <source>
        <dbReference type="PROSITE-ProRule" id="PRU00175"/>
    </source>
</evidence>
<sequence>MDYMTLIFNALDNMPDNDPGMEQILYNLNSRDLKKYGFRLLNDLYIKEKFSFFCLIANKIKIDKLISFANNNILGKQQYINIVISEIITTLNNCYFQANIQKLSECNETLLNIILQSGKYIYNNNNMGITESICEELKRSNYNIILAEHFCKNFGNSSVEKTVRLYSKYNLLFKNNKLNKNILNNILPIYINNDIVKLLCDVVKHDVENMLDLLDIFKNLSIKSLISQKNIKVIINYTDEFHYKNILNDINLEYYHTSIYNYYNEKKKFDYLFENNKLNRKILKKNIDNIIKSDNFDMFINIVKNNNDNIYVLLDTIPENTYLESTYAHIIGKFSNNYDNILENINLKYWHKYIYDNYIQNKDIIILKLIKNNDIIKEIIWNRNNIGNLISLMLSKDIIDINLITKILLQVRDNDIQYEKENQGKLFSLRKVNTYNMYDNLVYEICSIENSVLIIEQLYKLRYLLTTNFDNSYNFYAGNFIINRPTQDKILDEHELDDIDVMVTMKEPDEYVNAKKQIQLEYMIKTGIYHIDEQLYKIPLNKQILTRICVNGNINVFKCLFKNYQAILIDDYKYMLDSFLDNLTKNNIELLIYLLNNPTTIDYLNEELVHNYNKFFMCSLKLKYYNLNITILNSNIKSTIKDFNIKSIIDNKKKILNILDYCINNNVSKDCIMTYLNMLSPFHDNYESIKEYFTNLNVKEEYKFIVEYLENIACDKNKIIKDMLEFKTPGNYDVDIDYDTIKTLNINTDCIQCECFICFEDYGQTDGHTNNDNENNGNNDNGNNDNSNNNDNNDNKAIINNYKIKKNIKILKCGHMAHAQCLNSWNKNNDLKCPICL</sequence>
<keyword evidence="1" id="KW-0863">Zinc-finger</keyword>
<dbReference type="Pfam" id="PF13639">
    <property type="entry name" value="zf-RING_2"/>
    <property type="match status" value="1"/>
</dbReference>
<proteinExistence type="predicted"/>
<evidence type="ECO:0000256" key="2">
    <source>
        <dbReference type="SAM" id="MobiDB-lite"/>
    </source>
</evidence>
<dbReference type="InterPro" id="IPR013083">
    <property type="entry name" value="Znf_RING/FYVE/PHD"/>
</dbReference>
<dbReference type="EMBL" id="KY684105">
    <property type="protein sequence ID" value="ARF10847.1"/>
    <property type="molecule type" value="Genomic_DNA"/>
</dbReference>
<feature type="region of interest" description="Disordered" evidence="2">
    <location>
        <begin position="769"/>
        <end position="794"/>
    </location>
</feature>
<dbReference type="Gene3D" id="3.30.40.10">
    <property type="entry name" value="Zinc/RING finger domain, C3HC4 (zinc finger)"/>
    <property type="match status" value="1"/>
</dbReference>
<dbReference type="InterPro" id="IPR001841">
    <property type="entry name" value="Znf_RING"/>
</dbReference>
<feature type="domain" description="RING-type" evidence="3">
    <location>
        <begin position="755"/>
        <end position="836"/>
    </location>
</feature>
<organism evidence="4">
    <name type="scientific">Hokovirus HKV1</name>
    <dbReference type="NCBI Taxonomy" id="1977638"/>
    <lineage>
        <taxon>Viruses</taxon>
        <taxon>Varidnaviria</taxon>
        <taxon>Bamfordvirae</taxon>
        <taxon>Nucleocytoviricota</taxon>
        <taxon>Megaviricetes</taxon>
        <taxon>Imitervirales</taxon>
        <taxon>Mimiviridae</taxon>
        <taxon>Klosneuvirinae</taxon>
        <taxon>Hokovirus</taxon>
    </lineage>
</organism>